<organism evidence="1 2">
    <name type="scientific">Portunus trituberculatus</name>
    <name type="common">Swimming crab</name>
    <name type="synonym">Neptunus trituberculatus</name>
    <dbReference type="NCBI Taxonomy" id="210409"/>
    <lineage>
        <taxon>Eukaryota</taxon>
        <taxon>Metazoa</taxon>
        <taxon>Ecdysozoa</taxon>
        <taxon>Arthropoda</taxon>
        <taxon>Crustacea</taxon>
        <taxon>Multicrustacea</taxon>
        <taxon>Malacostraca</taxon>
        <taxon>Eumalacostraca</taxon>
        <taxon>Eucarida</taxon>
        <taxon>Decapoda</taxon>
        <taxon>Pleocyemata</taxon>
        <taxon>Brachyura</taxon>
        <taxon>Eubrachyura</taxon>
        <taxon>Portunoidea</taxon>
        <taxon>Portunidae</taxon>
        <taxon>Portuninae</taxon>
        <taxon>Portunus</taxon>
    </lineage>
</organism>
<dbReference type="EMBL" id="VSRR010000406">
    <property type="protein sequence ID" value="MPC15161.1"/>
    <property type="molecule type" value="Genomic_DNA"/>
</dbReference>
<protein>
    <submittedName>
        <fullName evidence="1">Uncharacterized protein</fullName>
    </submittedName>
</protein>
<name>A0A5B7D1S4_PORTR</name>
<sequence>MTSKHSLRSQGRHAGYTRCSKTFLTCGCGQVTQQDPGLYRISQRLARHLDMTQSVALEGRGVRAGAVGLDEDETLSEEA</sequence>
<dbReference type="Proteomes" id="UP000324222">
    <property type="component" value="Unassembled WGS sequence"/>
</dbReference>
<comment type="caution">
    <text evidence="1">The sequence shown here is derived from an EMBL/GenBank/DDBJ whole genome shotgun (WGS) entry which is preliminary data.</text>
</comment>
<evidence type="ECO:0000313" key="2">
    <source>
        <dbReference type="Proteomes" id="UP000324222"/>
    </source>
</evidence>
<dbReference type="AlphaFoldDB" id="A0A5B7D1S4"/>
<gene>
    <name evidence="1" type="ORF">E2C01_007944</name>
</gene>
<accession>A0A5B7D1S4</accession>
<proteinExistence type="predicted"/>
<keyword evidence="2" id="KW-1185">Reference proteome</keyword>
<reference evidence="1 2" key="1">
    <citation type="submission" date="2019-05" db="EMBL/GenBank/DDBJ databases">
        <title>Another draft genome of Portunus trituberculatus and its Hox gene families provides insights of decapod evolution.</title>
        <authorList>
            <person name="Jeong J.-H."/>
            <person name="Song I."/>
            <person name="Kim S."/>
            <person name="Choi T."/>
            <person name="Kim D."/>
            <person name="Ryu S."/>
            <person name="Kim W."/>
        </authorList>
    </citation>
    <scope>NUCLEOTIDE SEQUENCE [LARGE SCALE GENOMIC DNA]</scope>
    <source>
        <tissue evidence="1">Muscle</tissue>
    </source>
</reference>
<evidence type="ECO:0000313" key="1">
    <source>
        <dbReference type="EMBL" id="MPC15161.1"/>
    </source>
</evidence>